<evidence type="ECO:0000313" key="2">
    <source>
        <dbReference type="EMBL" id="KAH0892574.1"/>
    </source>
</evidence>
<feature type="transmembrane region" description="Helical" evidence="1">
    <location>
        <begin position="64"/>
        <end position="85"/>
    </location>
</feature>
<keyword evidence="3" id="KW-1185">Reference proteome</keyword>
<name>A0ABQ8AJ21_BRANA</name>
<accession>A0ABQ8AJ21</accession>
<proteinExistence type="predicted"/>
<dbReference type="Proteomes" id="UP000824890">
    <property type="component" value="Unassembled WGS sequence"/>
</dbReference>
<keyword evidence="1" id="KW-0812">Transmembrane</keyword>
<keyword evidence="1" id="KW-1133">Transmembrane helix</keyword>
<evidence type="ECO:0000256" key="1">
    <source>
        <dbReference type="SAM" id="Phobius"/>
    </source>
</evidence>
<keyword evidence="1" id="KW-0472">Membrane</keyword>
<evidence type="ECO:0000313" key="3">
    <source>
        <dbReference type="Proteomes" id="UP000824890"/>
    </source>
</evidence>
<gene>
    <name evidence="2" type="ORF">HID58_055003</name>
</gene>
<organism evidence="2 3">
    <name type="scientific">Brassica napus</name>
    <name type="common">Rape</name>
    <dbReference type="NCBI Taxonomy" id="3708"/>
    <lineage>
        <taxon>Eukaryota</taxon>
        <taxon>Viridiplantae</taxon>
        <taxon>Streptophyta</taxon>
        <taxon>Embryophyta</taxon>
        <taxon>Tracheophyta</taxon>
        <taxon>Spermatophyta</taxon>
        <taxon>Magnoliopsida</taxon>
        <taxon>eudicotyledons</taxon>
        <taxon>Gunneridae</taxon>
        <taxon>Pentapetalae</taxon>
        <taxon>rosids</taxon>
        <taxon>malvids</taxon>
        <taxon>Brassicales</taxon>
        <taxon>Brassicaceae</taxon>
        <taxon>Brassiceae</taxon>
        <taxon>Brassica</taxon>
    </lineage>
</organism>
<comment type="caution">
    <text evidence="2">The sequence shown here is derived from an EMBL/GenBank/DDBJ whole genome shotgun (WGS) entry which is preliminary data.</text>
</comment>
<protein>
    <submittedName>
        <fullName evidence="2">Uncharacterized protein</fullName>
    </submittedName>
</protein>
<sequence length="86" mass="9690">MIMALSSDFPGVYTECWYQRAHYYWVAALLSPYVASAQWLGRVSGDEICREYCKGLLDFSGTASHYSCLCILIQFSCFISLSPGLK</sequence>
<dbReference type="EMBL" id="JAGKQM010000013">
    <property type="protein sequence ID" value="KAH0892574.1"/>
    <property type="molecule type" value="Genomic_DNA"/>
</dbReference>
<reference evidence="2 3" key="1">
    <citation type="submission" date="2021-05" db="EMBL/GenBank/DDBJ databases">
        <title>Genome Assembly of Synthetic Allotetraploid Brassica napus Reveals Homoeologous Exchanges between Subgenomes.</title>
        <authorList>
            <person name="Davis J.T."/>
        </authorList>
    </citation>
    <scope>NUCLEOTIDE SEQUENCE [LARGE SCALE GENOMIC DNA]</scope>
    <source>
        <strain evidence="3">cv. Da-Ae</strain>
        <tissue evidence="2">Seedling</tissue>
    </source>
</reference>